<sequence length="39" mass="4563">MINIYATIFSKETKIISNERKGIDMKMKQTTIQTLFLVN</sequence>
<keyword evidence="2" id="KW-1185">Reference proteome</keyword>
<reference evidence="1 2" key="1">
    <citation type="journal article" date="2011" name="J. Bacteriol.">
        <title>Complete genome sequence of Melissococcus plutonius ATCC 35311.</title>
        <authorList>
            <person name="Okumura K."/>
            <person name="Arai R."/>
            <person name="Okura M."/>
            <person name="Kirikae T."/>
            <person name="Takamatsu D."/>
            <person name="Osaki M."/>
            <person name="Miyoshi-Akiyama T."/>
        </authorList>
    </citation>
    <scope>NUCLEOTIDE SEQUENCE [LARGE SCALE GENOMIC DNA]</scope>
    <source>
        <strain evidence="2">ATCC 35311 / CIP 104052 / LMG 20360 / NCIMB 702443</strain>
    </source>
</reference>
<organism evidence="1 2">
    <name type="scientific">Melissococcus plutonius (strain ATCC 35311 / DSM 29964 / CIP 104052 / LMG 20360 / NCIMB 702443)</name>
    <dbReference type="NCBI Taxonomy" id="940190"/>
    <lineage>
        <taxon>Bacteria</taxon>
        <taxon>Bacillati</taxon>
        <taxon>Bacillota</taxon>
        <taxon>Bacilli</taxon>
        <taxon>Lactobacillales</taxon>
        <taxon>Enterococcaceae</taxon>
        <taxon>Melissococcus</taxon>
    </lineage>
</organism>
<accession>F3Y872</accession>
<gene>
    <name evidence="1" type="ordered locus">MPTP_0201</name>
</gene>
<dbReference type="KEGG" id="mps:MPTP_0201"/>
<reference key="2">
    <citation type="submission" date="2011-04" db="EMBL/GenBank/DDBJ databases">
        <title>Whole genome sequence of Melissococcus plutonius ATCC 35311.</title>
        <authorList>
            <person name="Okumura K."/>
            <person name="Arai R."/>
            <person name="Osaki M."/>
            <person name="Okura M."/>
            <person name="Kirikae T."/>
            <person name="Takamatsu D."/>
            <person name="Akiyama T."/>
        </authorList>
    </citation>
    <scope>NUCLEOTIDE SEQUENCE</scope>
    <source>
        <strain>ATCC 35311</strain>
    </source>
</reference>
<dbReference type="EMBL" id="AP012200">
    <property type="protein sequence ID" value="BAK20700.1"/>
    <property type="molecule type" value="Genomic_DNA"/>
</dbReference>
<dbReference type="AlphaFoldDB" id="F3Y872"/>
<protein>
    <submittedName>
        <fullName evidence="1">Uncharacterized protein</fullName>
    </submittedName>
</protein>
<proteinExistence type="predicted"/>
<evidence type="ECO:0000313" key="2">
    <source>
        <dbReference type="Proteomes" id="UP000008456"/>
    </source>
</evidence>
<name>F3Y872_MELPT</name>
<evidence type="ECO:0000313" key="1">
    <source>
        <dbReference type="EMBL" id="BAK20700.1"/>
    </source>
</evidence>
<dbReference type="HOGENOM" id="CLU_3312497_0_0_9"/>
<dbReference type="STRING" id="940190.MPTP_0201"/>
<dbReference type="Proteomes" id="UP000008456">
    <property type="component" value="Chromosome"/>
</dbReference>